<sequence length="87" mass="9287">MLPDKPNDVFQATKGCHVARAASHHCSLTPVIISHLIHNCDFIFIFGTPRLKRRTQGSPQSPIPIVSSGLLAQTEGSPPVGTGESLT</sequence>
<organism evidence="2 3">
    <name type="scientific">Escallonia herrerae</name>
    <dbReference type="NCBI Taxonomy" id="1293975"/>
    <lineage>
        <taxon>Eukaryota</taxon>
        <taxon>Viridiplantae</taxon>
        <taxon>Streptophyta</taxon>
        <taxon>Embryophyta</taxon>
        <taxon>Tracheophyta</taxon>
        <taxon>Spermatophyta</taxon>
        <taxon>Magnoliopsida</taxon>
        <taxon>eudicotyledons</taxon>
        <taxon>Gunneridae</taxon>
        <taxon>Pentapetalae</taxon>
        <taxon>asterids</taxon>
        <taxon>campanulids</taxon>
        <taxon>Escalloniales</taxon>
        <taxon>Escalloniaceae</taxon>
        <taxon>Escallonia</taxon>
    </lineage>
</organism>
<reference evidence="2" key="1">
    <citation type="submission" date="2022-12" db="EMBL/GenBank/DDBJ databases">
        <title>Draft genome assemblies for two species of Escallonia (Escalloniales).</title>
        <authorList>
            <person name="Chanderbali A."/>
            <person name="Dervinis C."/>
            <person name="Anghel I."/>
            <person name="Soltis D."/>
            <person name="Soltis P."/>
            <person name="Zapata F."/>
        </authorList>
    </citation>
    <scope>NUCLEOTIDE SEQUENCE</scope>
    <source>
        <strain evidence="2">UCBG64.0493</strain>
        <tissue evidence="2">Leaf</tissue>
    </source>
</reference>
<dbReference type="Proteomes" id="UP001188597">
    <property type="component" value="Unassembled WGS sequence"/>
</dbReference>
<dbReference type="EMBL" id="JAVXUP010000001">
    <property type="protein sequence ID" value="KAK3043850.1"/>
    <property type="molecule type" value="Genomic_DNA"/>
</dbReference>
<evidence type="ECO:0000313" key="2">
    <source>
        <dbReference type="EMBL" id="KAK3043850.1"/>
    </source>
</evidence>
<protein>
    <submittedName>
        <fullName evidence="2">Uncharacterized protein</fullName>
    </submittedName>
</protein>
<gene>
    <name evidence="2" type="ORF">RJ639_000549</name>
</gene>
<comment type="caution">
    <text evidence="2">The sequence shown here is derived from an EMBL/GenBank/DDBJ whole genome shotgun (WGS) entry which is preliminary data.</text>
</comment>
<accession>A0AA88XSX1</accession>
<proteinExistence type="predicted"/>
<name>A0AA88XSX1_9ASTE</name>
<evidence type="ECO:0000256" key="1">
    <source>
        <dbReference type="SAM" id="MobiDB-lite"/>
    </source>
</evidence>
<dbReference type="AlphaFoldDB" id="A0AA88XSX1"/>
<evidence type="ECO:0000313" key="3">
    <source>
        <dbReference type="Proteomes" id="UP001188597"/>
    </source>
</evidence>
<keyword evidence="3" id="KW-1185">Reference proteome</keyword>
<feature type="region of interest" description="Disordered" evidence="1">
    <location>
        <begin position="53"/>
        <end position="87"/>
    </location>
</feature>